<dbReference type="RefSeq" id="XP_035667058.1">
    <property type="nucleotide sequence ID" value="XM_035811165.1"/>
</dbReference>
<reference evidence="7" key="2">
    <citation type="submission" date="2025-08" db="UniProtKB">
        <authorList>
            <consortium name="RefSeq"/>
        </authorList>
    </citation>
    <scope>IDENTIFICATION</scope>
    <source>
        <strain evidence="7">S238N-H82</strain>
        <tissue evidence="7">Testes</tissue>
    </source>
</reference>
<feature type="compositionally biased region" description="Low complexity" evidence="4">
    <location>
        <begin position="83"/>
        <end position="97"/>
    </location>
</feature>
<dbReference type="Proteomes" id="UP000001554">
    <property type="component" value="Chromosome 1"/>
</dbReference>
<dbReference type="PROSITE" id="PS50071">
    <property type="entry name" value="HOMEOBOX_2"/>
    <property type="match status" value="1"/>
</dbReference>
<dbReference type="SUPFAM" id="SSF46689">
    <property type="entry name" value="Homeodomain-like"/>
    <property type="match status" value="1"/>
</dbReference>
<name>A0A9J7KN66_BRAFL</name>
<feature type="compositionally biased region" description="Acidic residues" evidence="4">
    <location>
        <begin position="123"/>
        <end position="148"/>
    </location>
</feature>
<protein>
    <submittedName>
        <fullName evidence="7">BarH-like 2 homeobox protein</fullName>
    </submittedName>
</protein>
<dbReference type="KEGG" id="bfo:118409802"/>
<dbReference type="GO" id="GO:0003677">
    <property type="term" value="F:DNA binding"/>
    <property type="evidence" value="ECO:0007669"/>
    <property type="project" value="UniProtKB-UniRule"/>
</dbReference>
<feature type="DNA-binding region" description="Homeobox" evidence="2">
    <location>
        <begin position="152"/>
        <end position="196"/>
    </location>
</feature>
<keyword evidence="2 3" id="KW-0238">DNA-binding</keyword>
<keyword evidence="2 3" id="KW-0539">Nucleus</keyword>
<sequence>MLSFSVEAILSKPSSHGRDRWEPGDREHADGTRAGHAPWRTWADPFSTPAGPPGQCSVQPPWMYRPNPASFRPFSTENFIVTPSPSSSSSDSQAGDSQAHRAAVATPSHERRPDSAKQLQACDETEVDVDEDGEGDDNLDPTETEDSPEDSRRRQRRLFSGHQVMELETRFLEKNYLSRIERICLANALNLSETQRTKARRKHLTRRYWGGRWPGGYRVQPGLTYGPPDDTMRAAIEDLIRRYENGQVETRLTN</sequence>
<evidence type="ECO:0000256" key="2">
    <source>
        <dbReference type="PROSITE-ProRule" id="PRU00108"/>
    </source>
</evidence>
<dbReference type="GO" id="GO:0005634">
    <property type="term" value="C:nucleus"/>
    <property type="evidence" value="ECO:0007669"/>
    <property type="project" value="UniProtKB-SubCell"/>
</dbReference>
<evidence type="ECO:0000256" key="1">
    <source>
        <dbReference type="ARBA" id="ARBA00004123"/>
    </source>
</evidence>
<dbReference type="Pfam" id="PF00046">
    <property type="entry name" value="Homeodomain"/>
    <property type="match status" value="1"/>
</dbReference>
<accession>A0A9J7KN66</accession>
<dbReference type="InterPro" id="IPR001356">
    <property type="entry name" value="HD"/>
</dbReference>
<feature type="compositionally biased region" description="Basic and acidic residues" evidence="4">
    <location>
        <begin position="16"/>
        <end position="33"/>
    </location>
</feature>
<keyword evidence="2 3" id="KW-0371">Homeobox</keyword>
<keyword evidence="6" id="KW-1185">Reference proteome</keyword>
<dbReference type="GeneID" id="118409802"/>
<dbReference type="SMART" id="SM00389">
    <property type="entry name" value="HOX"/>
    <property type="match status" value="1"/>
</dbReference>
<gene>
    <name evidence="7" type="primary">LOC118409802</name>
</gene>
<dbReference type="OMA" id="SGHQVME"/>
<evidence type="ECO:0000313" key="6">
    <source>
        <dbReference type="Proteomes" id="UP000001554"/>
    </source>
</evidence>
<dbReference type="InterPro" id="IPR050394">
    <property type="entry name" value="Homeobox_NK-like"/>
</dbReference>
<dbReference type="CDD" id="cd00086">
    <property type="entry name" value="homeodomain"/>
    <property type="match status" value="1"/>
</dbReference>
<dbReference type="AlphaFoldDB" id="A0A9J7KN66"/>
<feature type="domain" description="Homeobox" evidence="5">
    <location>
        <begin position="150"/>
        <end position="195"/>
    </location>
</feature>
<evidence type="ECO:0000259" key="5">
    <source>
        <dbReference type="PROSITE" id="PS50071"/>
    </source>
</evidence>
<proteinExistence type="predicted"/>
<evidence type="ECO:0000313" key="7">
    <source>
        <dbReference type="RefSeq" id="XP_035667058.1"/>
    </source>
</evidence>
<reference evidence="6" key="1">
    <citation type="journal article" date="2020" name="Nat. Ecol. Evol.">
        <title>Deeply conserved synteny resolves early events in vertebrate evolution.</title>
        <authorList>
            <person name="Simakov O."/>
            <person name="Marletaz F."/>
            <person name="Yue J.X."/>
            <person name="O'Connell B."/>
            <person name="Jenkins J."/>
            <person name="Brandt A."/>
            <person name="Calef R."/>
            <person name="Tung C.H."/>
            <person name="Huang T.K."/>
            <person name="Schmutz J."/>
            <person name="Satoh N."/>
            <person name="Yu J.K."/>
            <person name="Putnam N.H."/>
            <person name="Green R.E."/>
            <person name="Rokhsar D.S."/>
        </authorList>
    </citation>
    <scope>NUCLEOTIDE SEQUENCE [LARGE SCALE GENOMIC DNA]</scope>
    <source>
        <strain evidence="6">S238N-H82</strain>
    </source>
</reference>
<dbReference type="InterPro" id="IPR009057">
    <property type="entry name" value="Homeodomain-like_sf"/>
</dbReference>
<dbReference type="PANTHER" id="PTHR24340">
    <property type="entry name" value="HOMEOBOX PROTEIN NKX"/>
    <property type="match status" value="1"/>
</dbReference>
<feature type="region of interest" description="Disordered" evidence="4">
    <location>
        <begin position="1"/>
        <end position="154"/>
    </location>
</feature>
<dbReference type="Gene3D" id="1.10.10.60">
    <property type="entry name" value="Homeodomain-like"/>
    <property type="match status" value="1"/>
</dbReference>
<evidence type="ECO:0000256" key="3">
    <source>
        <dbReference type="RuleBase" id="RU000682"/>
    </source>
</evidence>
<dbReference type="OrthoDB" id="10053853at2759"/>
<evidence type="ECO:0000256" key="4">
    <source>
        <dbReference type="SAM" id="MobiDB-lite"/>
    </source>
</evidence>
<organism evidence="6 7">
    <name type="scientific">Branchiostoma floridae</name>
    <name type="common">Florida lancelet</name>
    <name type="synonym">Amphioxus</name>
    <dbReference type="NCBI Taxonomy" id="7739"/>
    <lineage>
        <taxon>Eukaryota</taxon>
        <taxon>Metazoa</taxon>
        <taxon>Chordata</taxon>
        <taxon>Cephalochordata</taxon>
        <taxon>Leptocardii</taxon>
        <taxon>Amphioxiformes</taxon>
        <taxon>Branchiostomatidae</taxon>
        <taxon>Branchiostoma</taxon>
    </lineage>
</organism>
<comment type="subcellular location">
    <subcellularLocation>
        <location evidence="1 2 3">Nucleus</location>
    </subcellularLocation>
</comment>